<name>X7Z3Q0_MYCXE</name>
<reference evidence="1" key="1">
    <citation type="submission" date="2014-01" db="EMBL/GenBank/DDBJ databases">
        <authorList>
            <person name="Brown-Elliot B."/>
            <person name="Wallace R."/>
            <person name="Lenaerts A."/>
            <person name="Ordway D."/>
            <person name="DeGroote M.A."/>
            <person name="Parker T."/>
            <person name="Sizemore C."/>
            <person name="Tallon L.J."/>
            <person name="Sadzewicz L.K."/>
            <person name="Sengamalay N."/>
            <person name="Fraser C.M."/>
            <person name="Hine E."/>
            <person name="Shefchek K.A."/>
            <person name="Das S.P."/>
            <person name="Tettelin H."/>
        </authorList>
    </citation>
    <scope>NUCLEOTIDE SEQUENCE [LARGE SCALE GENOMIC DNA]</scope>
    <source>
        <strain evidence="1">4042</strain>
    </source>
</reference>
<keyword evidence="1" id="KW-0418">Kinase</keyword>
<organism evidence="1">
    <name type="scientific">Mycobacterium xenopi 4042</name>
    <dbReference type="NCBI Taxonomy" id="1299334"/>
    <lineage>
        <taxon>Bacteria</taxon>
        <taxon>Bacillati</taxon>
        <taxon>Actinomycetota</taxon>
        <taxon>Actinomycetes</taxon>
        <taxon>Mycobacteriales</taxon>
        <taxon>Mycobacteriaceae</taxon>
        <taxon>Mycobacterium</taxon>
    </lineage>
</organism>
<comment type="caution">
    <text evidence="1">The sequence shown here is derived from an EMBL/GenBank/DDBJ whole genome shotgun (WGS) entry which is preliminary data.</text>
</comment>
<proteinExistence type="predicted"/>
<gene>
    <name evidence="1" type="ORF">I553_7219</name>
</gene>
<accession>X7Z3Q0</accession>
<dbReference type="AlphaFoldDB" id="X7Z3Q0"/>
<dbReference type="EMBL" id="JAOB01000081">
    <property type="protein sequence ID" value="EUA14097.1"/>
    <property type="molecule type" value="Genomic_DNA"/>
</dbReference>
<sequence length="97" mass="10049">MGAAPTAFVVGLGAPPKPSPHVSASSPMPCGTRRTDRAGIVGGDLVNCPQWVVAVTVLAIWPGCAGAASRSPPGLGDRRRRRVGIFSCRIFLVAQRN</sequence>
<evidence type="ECO:0000313" key="1">
    <source>
        <dbReference type="EMBL" id="EUA14097.1"/>
    </source>
</evidence>
<dbReference type="GO" id="GO:0016301">
    <property type="term" value="F:kinase activity"/>
    <property type="evidence" value="ECO:0007669"/>
    <property type="project" value="UniProtKB-KW"/>
</dbReference>
<dbReference type="PATRIC" id="fig|1299334.3.peg.8977"/>
<protein>
    <submittedName>
        <fullName evidence="1">Putative thiamine-monophosphate kinase</fullName>
    </submittedName>
</protein>
<keyword evidence="1" id="KW-0808">Transferase</keyword>